<reference evidence="1" key="1">
    <citation type="submission" date="2021-02" db="EMBL/GenBank/DDBJ databases">
        <authorList>
            <person name="Nowell W R."/>
        </authorList>
    </citation>
    <scope>NUCLEOTIDE SEQUENCE</scope>
</reference>
<dbReference type="AlphaFoldDB" id="A0A819CSI1"/>
<evidence type="ECO:0000313" key="2">
    <source>
        <dbReference type="Proteomes" id="UP000663868"/>
    </source>
</evidence>
<sequence>MATLSRTFIQSARHLNTISSTVINEHFSLLWIYDNIHEFSDDNYETQQLFRQLLSSVQFESDISDAISVINHVKYTQKKLIIVVSGQKATLLFRTLTFYDLNDDIAALFIFCHDSDAYQTLTHDKLFGIFNDPERLVEAIRVKMYLILRDNVKTPTNPLDQSQAWSRPVRQMTTVQIWYQLYLDIIKSLPCDEHTREEMLQKSQEYYSDQYSELR</sequence>
<dbReference type="EMBL" id="CAJOBB010001194">
    <property type="protein sequence ID" value="CAF3823086.1"/>
    <property type="molecule type" value="Genomic_DNA"/>
</dbReference>
<feature type="non-terminal residue" evidence="1">
    <location>
        <position position="215"/>
    </location>
</feature>
<dbReference type="Proteomes" id="UP000663868">
    <property type="component" value="Unassembled WGS sequence"/>
</dbReference>
<comment type="caution">
    <text evidence="1">The sequence shown here is derived from an EMBL/GenBank/DDBJ whole genome shotgun (WGS) entry which is preliminary data.</text>
</comment>
<protein>
    <submittedName>
        <fullName evidence="1">Uncharacterized protein</fullName>
    </submittedName>
</protein>
<evidence type="ECO:0000313" key="1">
    <source>
        <dbReference type="EMBL" id="CAF3823086.1"/>
    </source>
</evidence>
<gene>
    <name evidence="1" type="ORF">KXQ929_LOCUS18367</name>
</gene>
<name>A0A819CSI1_9BILA</name>
<organism evidence="1 2">
    <name type="scientific">Adineta steineri</name>
    <dbReference type="NCBI Taxonomy" id="433720"/>
    <lineage>
        <taxon>Eukaryota</taxon>
        <taxon>Metazoa</taxon>
        <taxon>Spiralia</taxon>
        <taxon>Gnathifera</taxon>
        <taxon>Rotifera</taxon>
        <taxon>Eurotatoria</taxon>
        <taxon>Bdelloidea</taxon>
        <taxon>Adinetida</taxon>
        <taxon>Adinetidae</taxon>
        <taxon>Adineta</taxon>
    </lineage>
</organism>
<accession>A0A819CSI1</accession>
<proteinExistence type="predicted"/>